<dbReference type="AlphaFoldDB" id="A0A6J5DA57"/>
<dbReference type="Proteomes" id="UP000494329">
    <property type="component" value="Unassembled WGS sequence"/>
</dbReference>
<sequence>MNTSQPIAALRIFLVEDAATVRRKIALLFGTIAGALIVGEAEDGVTALAAIRERRADVAVVDLRLATGSGVDLIAALTQTMPCVVTIALTNHSGPAFRAACKTAGAHYFFDKTAEFDAACRTIENLALTRSPRVADQ</sequence>
<dbReference type="CDD" id="cd17535">
    <property type="entry name" value="REC_NarL-like"/>
    <property type="match status" value="1"/>
</dbReference>
<organism evidence="4 5">
    <name type="scientific">Paraburkholderia solisilvae</name>
    <dbReference type="NCBI Taxonomy" id="624376"/>
    <lineage>
        <taxon>Bacteria</taxon>
        <taxon>Pseudomonadati</taxon>
        <taxon>Pseudomonadota</taxon>
        <taxon>Betaproteobacteria</taxon>
        <taxon>Burkholderiales</taxon>
        <taxon>Burkholderiaceae</taxon>
        <taxon>Paraburkholderia</taxon>
    </lineage>
</organism>
<dbReference type="Gene3D" id="3.40.50.2300">
    <property type="match status" value="1"/>
</dbReference>
<dbReference type="InterPro" id="IPR011006">
    <property type="entry name" value="CheY-like_superfamily"/>
</dbReference>
<keyword evidence="4" id="KW-0238">DNA-binding</keyword>
<evidence type="ECO:0000256" key="1">
    <source>
        <dbReference type="ARBA" id="ARBA00022553"/>
    </source>
</evidence>
<dbReference type="GO" id="GO:0000160">
    <property type="term" value="P:phosphorelay signal transduction system"/>
    <property type="evidence" value="ECO:0007669"/>
    <property type="project" value="InterPro"/>
</dbReference>
<evidence type="ECO:0000259" key="3">
    <source>
        <dbReference type="PROSITE" id="PS50110"/>
    </source>
</evidence>
<dbReference type="SMART" id="SM00448">
    <property type="entry name" value="REC"/>
    <property type="match status" value="1"/>
</dbReference>
<proteinExistence type="predicted"/>
<name>A0A6J5DA57_9BURK</name>
<dbReference type="PANTHER" id="PTHR44591:SF3">
    <property type="entry name" value="RESPONSE REGULATORY DOMAIN-CONTAINING PROTEIN"/>
    <property type="match status" value="1"/>
</dbReference>
<keyword evidence="1 2" id="KW-0597">Phosphoprotein</keyword>
<protein>
    <submittedName>
        <fullName evidence="4">DNA-binding transcriptional activator DevR/DosR</fullName>
    </submittedName>
</protein>
<feature type="domain" description="Response regulatory" evidence="3">
    <location>
        <begin position="11"/>
        <end position="127"/>
    </location>
</feature>
<evidence type="ECO:0000313" key="5">
    <source>
        <dbReference type="Proteomes" id="UP000494329"/>
    </source>
</evidence>
<dbReference type="GO" id="GO:0003677">
    <property type="term" value="F:DNA binding"/>
    <property type="evidence" value="ECO:0007669"/>
    <property type="project" value="UniProtKB-KW"/>
</dbReference>
<evidence type="ECO:0000313" key="4">
    <source>
        <dbReference type="EMBL" id="CAB3751158.1"/>
    </source>
</evidence>
<dbReference type="Pfam" id="PF00072">
    <property type="entry name" value="Response_reg"/>
    <property type="match status" value="1"/>
</dbReference>
<gene>
    <name evidence="4" type="primary">devR</name>
    <name evidence="4" type="ORF">LMG29739_01239</name>
</gene>
<feature type="modified residue" description="4-aspartylphosphate" evidence="2">
    <location>
        <position position="62"/>
    </location>
</feature>
<evidence type="ECO:0000256" key="2">
    <source>
        <dbReference type="PROSITE-ProRule" id="PRU00169"/>
    </source>
</evidence>
<dbReference type="InterPro" id="IPR001789">
    <property type="entry name" value="Sig_transdc_resp-reg_receiver"/>
</dbReference>
<dbReference type="EMBL" id="CADIKF010000006">
    <property type="protein sequence ID" value="CAB3751158.1"/>
    <property type="molecule type" value="Genomic_DNA"/>
</dbReference>
<dbReference type="PANTHER" id="PTHR44591">
    <property type="entry name" value="STRESS RESPONSE REGULATOR PROTEIN 1"/>
    <property type="match status" value="1"/>
</dbReference>
<dbReference type="PROSITE" id="PS50110">
    <property type="entry name" value="RESPONSE_REGULATORY"/>
    <property type="match status" value="1"/>
</dbReference>
<dbReference type="SUPFAM" id="SSF52172">
    <property type="entry name" value="CheY-like"/>
    <property type="match status" value="1"/>
</dbReference>
<dbReference type="RefSeq" id="WP_175109933.1">
    <property type="nucleotide sequence ID" value="NZ_CADIKF010000006.1"/>
</dbReference>
<accession>A0A6J5DA57</accession>
<reference evidence="4 5" key="1">
    <citation type="submission" date="2020-04" db="EMBL/GenBank/DDBJ databases">
        <authorList>
            <person name="De Canck E."/>
        </authorList>
    </citation>
    <scope>NUCLEOTIDE SEQUENCE [LARGE SCALE GENOMIC DNA]</scope>
    <source>
        <strain evidence="4 5">LMG 29739</strain>
    </source>
</reference>
<keyword evidence="5" id="KW-1185">Reference proteome</keyword>
<dbReference type="InterPro" id="IPR058245">
    <property type="entry name" value="NreC/VraR/RcsB-like_REC"/>
</dbReference>
<dbReference type="InterPro" id="IPR050595">
    <property type="entry name" value="Bact_response_regulator"/>
</dbReference>